<dbReference type="Proteomes" id="UP000011087">
    <property type="component" value="Unassembled WGS sequence"/>
</dbReference>
<keyword evidence="2" id="KW-0472">Membrane</keyword>
<sequence>MRSRNKRPRSIYKDLLHFAAVFISALVVSSFYAYMISRTFGNTYKLETEELEIILRTYRSSQEISGEPNTVPRTSENGNQLPSSLPPSQNEVKKAEITVPQAYQVPPSLGPIKHVQQAYQVPPSLAPIKHVQQAYQVPPSLGPIKHVQQAYQVPPSLGPIKHVQQAYQVPPSLGPIKHVQQAYQVPPSLAPIMYEAKKPPTIEPRRAGL</sequence>
<name>L1IP85_GUITC</name>
<dbReference type="PaxDb" id="55529-EKX38101"/>
<keyword evidence="5" id="KW-1185">Reference proteome</keyword>
<dbReference type="RefSeq" id="XP_005825081.1">
    <property type="nucleotide sequence ID" value="XM_005825024.1"/>
</dbReference>
<evidence type="ECO:0000256" key="1">
    <source>
        <dbReference type="SAM" id="MobiDB-lite"/>
    </source>
</evidence>
<dbReference type="KEGG" id="gtt:GUITHDRAFT_154772"/>
<dbReference type="EMBL" id="JH993051">
    <property type="protein sequence ID" value="EKX38101.1"/>
    <property type="molecule type" value="Genomic_DNA"/>
</dbReference>
<reference evidence="3 5" key="1">
    <citation type="journal article" date="2012" name="Nature">
        <title>Algal genomes reveal evolutionary mosaicism and the fate of nucleomorphs.</title>
        <authorList>
            <consortium name="DOE Joint Genome Institute"/>
            <person name="Curtis B.A."/>
            <person name="Tanifuji G."/>
            <person name="Burki F."/>
            <person name="Gruber A."/>
            <person name="Irimia M."/>
            <person name="Maruyama S."/>
            <person name="Arias M.C."/>
            <person name="Ball S.G."/>
            <person name="Gile G.H."/>
            <person name="Hirakawa Y."/>
            <person name="Hopkins J.F."/>
            <person name="Kuo A."/>
            <person name="Rensing S.A."/>
            <person name="Schmutz J."/>
            <person name="Symeonidi A."/>
            <person name="Elias M."/>
            <person name="Eveleigh R.J."/>
            <person name="Herman E.K."/>
            <person name="Klute M.J."/>
            <person name="Nakayama T."/>
            <person name="Obornik M."/>
            <person name="Reyes-Prieto A."/>
            <person name="Armbrust E.V."/>
            <person name="Aves S.J."/>
            <person name="Beiko R.G."/>
            <person name="Coutinho P."/>
            <person name="Dacks J.B."/>
            <person name="Durnford D.G."/>
            <person name="Fast N.M."/>
            <person name="Green B.R."/>
            <person name="Grisdale C.J."/>
            <person name="Hempel F."/>
            <person name="Henrissat B."/>
            <person name="Hoppner M.P."/>
            <person name="Ishida K."/>
            <person name="Kim E."/>
            <person name="Koreny L."/>
            <person name="Kroth P.G."/>
            <person name="Liu Y."/>
            <person name="Malik S.B."/>
            <person name="Maier U.G."/>
            <person name="McRose D."/>
            <person name="Mock T."/>
            <person name="Neilson J.A."/>
            <person name="Onodera N.T."/>
            <person name="Poole A.M."/>
            <person name="Pritham E.J."/>
            <person name="Richards T.A."/>
            <person name="Rocap G."/>
            <person name="Roy S.W."/>
            <person name="Sarai C."/>
            <person name="Schaack S."/>
            <person name="Shirato S."/>
            <person name="Slamovits C.H."/>
            <person name="Spencer D.F."/>
            <person name="Suzuki S."/>
            <person name="Worden A.Z."/>
            <person name="Zauner S."/>
            <person name="Barry K."/>
            <person name="Bell C."/>
            <person name="Bharti A.K."/>
            <person name="Crow J.A."/>
            <person name="Grimwood J."/>
            <person name="Kramer R."/>
            <person name="Lindquist E."/>
            <person name="Lucas S."/>
            <person name="Salamov A."/>
            <person name="McFadden G.I."/>
            <person name="Lane C.E."/>
            <person name="Keeling P.J."/>
            <person name="Gray M.W."/>
            <person name="Grigoriev I.V."/>
            <person name="Archibald J.M."/>
        </authorList>
    </citation>
    <scope>NUCLEOTIDE SEQUENCE</scope>
    <source>
        <strain evidence="3 5">CCMP2712</strain>
    </source>
</reference>
<accession>L1IP85</accession>
<organism evidence="3">
    <name type="scientific">Guillardia theta (strain CCMP2712)</name>
    <name type="common">Cryptophyte</name>
    <dbReference type="NCBI Taxonomy" id="905079"/>
    <lineage>
        <taxon>Eukaryota</taxon>
        <taxon>Cryptophyceae</taxon>
        <taxon>Pyrenomonadales</taxon>
        <taxon>Geminigeraceae</taxon>
        <taxon>Guillardia</taxon>
    </lineage>
</organism>
<keyword evidence="2" id="KW-1133">Transmembrane helix</keyword>
<dbReference type="GeneID" id="17294914"/>
<dbReference type="HOGENOM" id="CLU_1318440_0_0_1"/>
<keyword evidence="2" id="KW-0812">Transmembrane</keyword>
<reference evidence="4" key="3">
    <citation type="submission" date="2015-06" db="UniProtKB">
        <authorList>
            <consortium name="EnsemblProtists"/>
        </authorList>
    </citation>
    <scope>IDENTIFICATION</scope>
</reference>
<reference evidence="5" key="2">
    <citation type="submission" date="2012-11" db="EMBL/GenBank/DDBJ databases">
        <authorList>
            <person name="Kuo A."/>
            <person name="Curtis B.A."/>
            <person name="Tanifuji G."/>
            <person name="Burki F."/>
            <person name="Gruber A."/>
            <person name="Irimia M."/>
            <person name="Maruyama S."/>
            <person name="Arias M.C."/>
            <person name="Ball S.G."/>
            <person name="Gile G.H."/>
            <person name="Hirakawa Y."/>
            <person name="Hopkins J.F."/>
            <person name="Rensing S.A."/>
            <person name="Schmutz J."/>
            <person name="Symeonidi A."/>
            <person name="Elias M."/>
            <person name="Eveleigh R.J."/>
            <person name="Herman E.K."/>
            <person name="Klute M.J."/>
            <person name="Nakayama T."/>
            <person name="Obornik M."/>
            <person name="Reyes-Prieto A."/>
            <person name="Armbrust E.V."/>
            <person name="Aves S.J."/>
            <person name="Beiko R.G."/>
            <person name="Coutinho P."/>
            <person name="Dacks J.B."/>
            <person name="Durnford D.G."/>
            <person name="Fast N.M."/>
            <person name="Green B.R."/>
            <person name="Grisdale C."/>
            <person name="Hempe F."/>
            <person name="Henrissat B."/>
            <person name="Hoppner M.P."/>
            <person name="Ishida K.-I."/>
            <person name="Kim E."/>
            <person name="Koreny L."/>
            <person name="Kroth P.G."/>
            <person name="Liu Y."/>
            <person name="Malik S.-B."/>
            <person name="Maier U.G."/>
            <person name="McRose D."/>
            <person name="Mock T."/>
            <person name="Neilson J.A."/>
            <person name="Onodera N.T."/>
            <person name="Poole A.M."/>
            <person name="Pritham E.J."/>
            <person name="Richards T.A."/>
            <person name="Rocap G."/>
            <person name="Roy S.W."/>
            <person name="Sarai C."/>
            <person name="Schaack S."/>
            <person name="Shirato S."/>
            <person name="Slamovits C.H."/>
            <person name="Spencer D.F."/>
            <person name="Suzuki S."/>
            <person name="Worden A.Z."/>
            <person name="Zauner S."/>
            <person name="Barry K."/>
            <person name="Bell C."/>
            <person name="Bharti A.K."/>
            <person name="Crow J.A."/>
            <person name="Grimwood J."/>
            <person name="Kramer R."/>
            <person name="Lindquist E."/>
            <person name="Lucas S."/>
            <person name="Salamov A."/>
            <person name="McFadden G.I."/>
            <person name="Lane C.E."/>
            <person name="Keeling P.J."/>
            <person name="Gray M.W."/>
            <person name="Grigoriev I.V."/>
            <person name="Archibald J.M."/>
        </authorList>
    </citation>
    <scope>NUCLEOTIDE SEQUENCE</scope>
    <source>
        <strain evidence="5">CCMP2712</strain>
    </source>
</reference>
<feature type="compositionally biased region" description="Polar residues" evidence="1">
    <location>
        <begin position="64"/>
        <end position="90"/>
    </location>
</feature>
<dbReference type="EnsemblProtists" id="EKX38101">
    <property type="protein sequence ID" value="EKX38101"/>
    <property type="gene ID" value="GUITHDRAFT_154772"/>
</dbReference>
<evidence type="ECO:0000313" key="5">
    <source>
        <dbReference type="Proteomes" id="UP000011087"/>
    </source>
</evidence>
<evidence type="ECO:0000313" key="3">
    <source>
        <dbReference type="EMBL" id="EKX38101.1"/>
    </source>
</evidence>
<gene>
    <name evidence="3" type="ORF">GUITHDRAFT_154772</name>
</gene>
<evidence type="ECO:0000256" key="2">
    <source>
        <dbReference type="SAM" id="Phobius"/>
    </source>
</evidence>
<feature type="transmembrane region" description="Helical" evidence="2">
    <location>
        <begin position="15"/>
        <end position="35"/>
    </location>
</feature>
<proteinExistence type="predicted"/>
<protein>
    <submittedName>
        <fullName evidence="3 4">Uncharacterized protein</fullName>
    </submittedName>
</protein>
<dbReference type="AlphaFoldDB" id="L1IP85"/>
<evidence type="ECO:0000313" key="4">
    <source>
        <dbReference type="EnsemblProtists" id="EKX38101"/>
    </source>
</evidence>
<feature type="non-terminal residue" evidence="3">
    <location>
        <position position="209"/>
    </location>
</feature>
<feature type="region of interest" description="Disordered" evidence="1">
    <location>
        <begin position="64"/>
        <end position="91"/>
    </location>
</feature>